<keyword evidence="5" id="KW-0804">Transcription</keyword>
<dbReference type="Proteomes" id="UP000509513">
    <property type="component" value="Chromosome"/>
</dbReference>
<dbReference type="Pfam" id="PF00072">
    <property type="entry name" value="Response_reg"/>
    <property type="match status" value="1"/>
</dbReference>
<evidence type="ECO:0000256" key="7">
    <source>
        <dbReference type="PROSITE-ProRule" id="PRU01091"/>
    </source>
</evidence>
<dbReference type="AlphaFoldDB" id="A0A5J6RHG7"/>
<dbReference type="Pfam" id="PF00486">
    <property type="entry name" value="Trans_reg_C"/>
    <property type="match status" value="1"/>
</dbReference>
<keyword evidence="1 6" id="KW-0597">Phosphoprotein</keyword>
<keyword evidence="2" id="KW-0902">Two-component regulatory system</keyword>
<evidence type="ECO:0000256" key="2">
    <source>
        <dbReference type="ARBA" id="ARBA00023012"/>
    </source>
</evidence>
<evidence type="ECO:0000259" key="9">
    <source>
        <dbReference type="PROSITE" id="PS51755"/>
    </source>
</evidence>
<dbReference type="EMBL" id="CP054051">
    <property type="protein sequence ID" value="QKJ27363.1"/>
    <property type="molecule type" value="Genomic_DNA"/>
</dbReference>
<dbReference type="InterPro" id="IPR001789">
    <property type="entry name" value="Sig_transdc_resp-reg_receiver"/>
</dbReference>
<dbReference type="OrthoDB" id="8912111at2"/>
<evidence type="ECO:0000256" key="6">
    <source>
        <dbReference type="PROSITE-ProRule" id="PRU00169"/>
    </source>
</evidence>
<gene>
    <name evidence="10" type="ORF">ACBT_1457</name>
    <name evidence="11" type="ORF">FE247_10135</name>
</gene>
<reference evidence="10 13" key="2">
    <citation type="submission" date="2020-05" db="EMBL/GenBank/DDBJ databases">
        <title>Complete genome sequencing of Campylobacter and Arcobacter type strains.</title>
        <authorList>
            <person name="Miller W.G."/>
            <person name="Yee E."/>
        </authorList>
    </citation>
    <scope>NUCLEOTIDE SEQUENCE [LARGE SCALE GENOMIC DNA]</scope>
    <source>
        <strain evidence="10 13">LMG 21996</strain>
    </source>
</reference>
<accession>A0A5J6RHG7</accession>
<dbReference type="InterPro" id="IPR039420">
    <property type="entry name" value="WalR-like"/>
</dbReference>
<keyword evidence="3" id="KW-0805">Transcription regulation</keyword>
<evidence type="ECO:0000259" key="8">
    <source>
        <dbReference type="PROSITE" id="PS50110"/>
    </source>
</evidence>
<name>A0A5J6RHG7_9BACT</name>
<dbReference type="SMART" id="SM00862">
    <property type="entry name" value="Trans_reg_C"/>
    <property type="match status" value="1"/>
</dbReference>
<evidence type="ECO:0000256" key="4">
    <source>
        <dbReference type="ARBA" id="ARBA00023125"/>
    </source>
</evidence>
<dbReference type="SMART" id="SM00448">
    <property type="entry name" value="REC"/>
    <property type="match status" value="1"/>
</dbReference>
<dbReference type="GO" id="GO:0000976">
    <property type="term" value="F:transcription cis-regulatory region binding"/>
    <property type="evidence" value="ECO:0007669"/>
    <property type="project" value="TreeGrafter"/>
</dbReference>
<dbReference type="GO" id="GO:0006355">
    <property type="term" value="P:regulation of DNA-templated transcription"/>
    <property type="evidence" value="ECO:0007669"/>
    <property type="project" value="InterPro"/>
</dbReference>
<dbReference type="Gene3D" id="3.40.50.2300">
    <property type="match status" value="1"/>
</dbReference>
<dbReference type="PROSITE" id="PS50110">
    <property type="entry name" value="RESPONSE_REGULATORY"/>
    <property type="match status" value="1"/>
</dbReference>
<dbReference type="Gene3D" id="1.10.10.10">
    <property type="entry name" value="Winged helix-like DNA-binding domain superfamily/Winged helix DNA-binding domain"/>
    <property type="match status" value="1"/>
</dbReference>
<evidence type="ECO:0000256" key="3">
    <source>
        <dbReference type="ARBA" id="ARBA00023015"/>
    </source>
</evidence>
<dbReference type="CDD" id="cd00383">
    <property type="entry name" value="trans_reg_C"/>
    <property type="match status" value="1"/>
</dbReference>
<evidence type="ECO:0000313" key="12">
    <source>
        <dbReference type="Proteomes" id="UP000305417"/>
    </source>
</evidence>
<dbReference type="SUPFAM" id="SSF52172">
    <property type="entry name" value="CheY-like"/>
    <property type="match status" value="1"/>
</dbReference>
<dbReference type="InterPro" id="IPR001867">
    <property type="entry name" value="OmpR/PhoB-type_DNA-bd"/>
</dbReference>
<dbReference type="PANTHER" id="PTHR48111">
    <property type="entry name" value="REGULATOR OF RPOS"/>
    <property type="match status" value="1"/>
</dbReference>
<feature type="modified residue" description="4-aspartylphosphate" evidence="6">
    <location>
        <position position="51"/>
    </location>
</feature>
<reference evidence="11 12" key="1">
    <citation type="submission" date="2019-05" db="EMBL/GenBank/DDBJ databases">
        <title>Arcobacter cibarius and Arcobacter thereius providing challenges in identification an antibiotic susceptibility and Quinolone resistance.</title>
        <authorList>
            <person name="Busch A."/>
            <person name="Hanel I."/>
            <person name="Hotzel H."/>
            <person name="Tomaso H."/>
        </authorList>
    </citation>
    <scope>NUCLEOTIDE SEQUENCE [LARGE SCALE GENOMIC DNA]</scope>
    <source>
        <strain evidence="11 12">16CS0831-2</strain>
    </source>
</reference>
<keyword evidence="12" id="KW-1185">Reference proteome</keyword>
<dbReference type="STRING" id="1442598.GCA_000522465_01020"/>
<proteinExistence type="predicted"/>
<protein>
    <submittedName>
        <fullName evidence="11">Response regulator transcription factor</fullName>
    </submittedName>
    <submittedName>
        <fullName evidence="10">Two-component system response regulator</fullName>
    </submittedName>
</protein>
<dbReference type="Proteomes" id="UP000305417">
    <property type="component" value="Unassembled WGS sequence"/>
</dbReference>
<dbReference type="EMBL" id="VBUC01000033">
    <property type="protein sequence ID" value="TLS96213.1"/>
    <property type="molecule type" value="Genomic_DNA"/>
</dbReference>
<dbReference type="RefSeq" id="WP_024775150.1">
    <property type="nucleotide sequence ID" value="NZ_CP043857.1"/>
</dbReference>
<evidence type="ECO:0000256" key="1">
    <source>
        <dbReference type="ARBA" id="ARBA00022553"/>
    </source>
</evidence>
<evidence type="ECO:0000313" key="11">
    <source>
        <dbReference type="EMBL" id="TLS96213.1"/>
    </source>
</evidence>
<keyword evidence="4 7" id="KW-0238">DNA-binding</keyword>
<feature type="domain" description="OmpR/PhoB-type" evidence="9">
    <location>
        <begin position="125"/>
        <end position="218"/>
    </location>
</feature>
<dbReference type="GO" id="GO:0005829">
    <property type="term" value="C:cytosol"/>
    <property type="evidence" value="ECO:0007669"/>
    <property type="project" value="TreeGrafter"/>
</dbReference>
<dbReference type="InterPro" id="IPR011006">
    <property type="entry name" value="CheY-like_superfamily"/>
</dbReference>
<dbReference type="GO" id="GO:0000156">
    <property type="term" value="F:phosphorelay response regulator activity"/>
    <property type="evidence" value="ECO:0007669"/>
    <property type="project" value="TreeGrafter"/>
</dbReference>
<dbReference type="PROSITE" id="PS51755">
    <property type="entry name" value="OMPR_PHOB"/>
    <property type="match status" value="1"/>
</dbReference>
<feature type="domain" description="Response regulatory" evidence="8">
    <location>
        <begin position="2"/>
        <end position="117"/>
    </location>
</feature>
<dbReference type="InterPro" id="IPR036388">
    <property type="entry name" value="WH-like_DNA-bd_sf"/>
</dbReference>
<organism evidence="10 13">
    <name type="scientific">Aliarcobacter cibarius</name>
    <dbReference type="NCBI Taxonomy" id="255507"/>
    <lineage>
        <taxon>Bacteria</taxon>
        <taxon>Pseudomonadati</taxon>
        <taxon>Campylobacterota</taxon>
        <taxon>Epsilonproteobacteria</taxon>
        <taxon>Campylobacterales</taxon>
        <taxon>Arcobacteraceae</taxon>
        <taxon>Aliarcobacter</taxon>
    </lineage>
</organism>
<feature type="DNA-binding region" description="OmpR/PhoB-type" evidence="7">
    <location>
        <begin position="125"/>
        <end position="218"/>
    </location>
</feature>
<evidence type="ECO:0000313" key="13">
    <source>
        <dbReference type="Proteomes" id="UP000509513"/>
    </source>
</evidence>
<evidence type="ECO:0000313" key="10">
    <source>
        <dbReference type="EMBL" id="QKJ27363.1"/>
    </source>
</evidence>
<dbReference type="GO" id="GO:0032993">
    <property type="term" value="C:protein-DNA complex"/>
    <property type="evidence" value="ECO:0007669"/>
    <property type="project" value="TreeGrafter"/>
</dbReference>
<evidence type="ECO:0000256" key="5">
    <source>
        <dbReference type="ARBA" id="ARBA00023163"/>
    </source>
</evidence>
<dbReference type="PANTHER" id="PTHR48111:SF1">
    <property type="entry name" value="TWO-COMPONENT RESPONSE REGULATOR ORR33"/>
    <property type="match status" value="1"/>
</dbReference>
<dbReference type="KEGG" id="acib:ACBT_1457"/>
<sequence length="218" mass="25603">MKILLLEDDIALNDILSDFLSDNDFEVTSCENGEDALEKLIENRFDLAILDINTPSLSGLEVLIELRNRYKNNIPIIIITAYHDISNLKKAFENRADDYIRKPFDLEELKIRISKLNREFLLKEDNFFLDDNTIFKPELSQIIKNDKIINIAQKEKDILRYFINHKSRVISNDELFQNIWNYNEAPSDATIRVYIKTIREIIGKNRISTIRGVGYKFE</sequence>